<name>A0A060KSJ9_VIBCL</name>
<gene>
    <name evidence="2" type="ORF">VC_0496</name>
</gene>
<dbReference type="AlphaFoldDB" id="A0A060KSJ9"/>
<feature type="domain" description="YagK/YfjJ C-terminal" evidence="1">
    <location>
        <begin position="44"/>
        <end position="197"/>
    </location>
</feature>
<evidence type="ECO:0000313" key="2">
    <source>
        <dbReference type="EMBL" id="AIC64168.1"/>
    </source>
</evidence>
<protein>
    <recommendedName>
        <fullName evidence="1">YagK/YfjJ C-terminal domain-containing protein</fullName>
    </recommendedName>
</protein>
<sequence>MSNTTHLPTITRARTFKDYPLFYSNKGLYESALTTMDKVFDQALTQYQRTLAMRLDLYLPKDHQDTDLSILNDYFDILKEKIDADSLPYVWRKRADKTPSHNYRVMLFLDDSQYFGPAICWDKGNQLVDHLKTAWKEAIEKHYKGKERSIILFNNRGNDGLGTRCKSKDTNIKRCAFHRLSSFAEAWKEERYCFGSSLD</sequence>
<dbReference type="InterPro" id="IPR057271">
    <property type="entry name" value="YagK_YfjJ_C"/>
</dbReference>
<dbReference type="RefSeq" id="WP_001901505.1">
    <property type="nucleotide sequence ID" value="NZ_AP018677.1"/>
</dbReference>
<dbReference type="Pfam" id="PF11726">
    <property type="entry name" value="YagK_YfjJ_C"/>
    <property type="match status" value="1"/>
</dbReference>
<organism evidence="2">
    <name type="scientific">Vibrio cholerae</name>
    <dbReference type="NCBI Taxonomy" id="666"/>
    <lineage>
        <taxon>Bacteria</taxon>
        <taxon>Pseudomonadati</taxon>
        <taxon>Pseudomonadota</taxon>
        <taxon>Gammaproteobacteria</taxon>
        <taxon>Vibrionales</taxon>
        <taxon>Vibrionaceae</taxon>
        <taxon>Vibrio</taxon>
    </lineage>
</organism>
<accession>A0A060KSJ9</accession>
<reference evidence="2" key="1">
    <citation type="submission" date="2014-03" db="EMBL/GenBank/DDBJ databases">
        <title>Complete sequence of Vibrio Seventh Pandemic Island VSP-2.</title>
        <authorList>
            <person name="Cherkasov A.V."/>
            <person name="Krasnov Y.M."/>
            <person name="Agafonov D.A."/>
            <person name="Smirnova N.I."/>
        </authorList>
    </citation>
    <scope>NUCLEOTIDE SEQUENCE</scope>
    <source>
        <strain evidence="2">M1293</strain>
    </source>
</reference>
<evidence type="ECO:0000259" key="1">
    <source>
        <dbReference type="Pfam" id="PF11726"/>
    </source>
</evidence>
<proteinExistence type="predicted"/>
<dbReference type="EMBL" id="KJ626221">
    <property type="protein sequence ID" value="AIC64168.1"/>
    <property type="molecule type" value="Genomic_DNA"/>
</dbReference>